<feature type="transmembrane region" description="Helical" evidence="1">
    <location>
        <begin position="137"/>
        <end position="159"/>
    </location>
</feature>
<evidence type="ECO:0000256" key="1">
    <source>
        <dbReference type="SAM" id="Phobius"/>
    </source>
</evidence>
<feature type="transmembrane region" description="Helical" evidence="1">
    <location>
        <begin position="110"/>
        <end position="131"/>
    </location>
</feature>
<proteinExistence type="predicted"/>
<feature type="transmembrane region" description="Helical" evidence="1">
    <location>
        <begin position="6"/>
        <end position="25"/>
    </location>
</feature>
<dbReference type="EMBL" id="HBIA01001297">
    <property type="protein sequence ID" value="CAE0228891.1"/>
    <property type="molecule type" value="Transcribed_RNA"/>
</dbReference>
<keyword evidence="1" id="KW-1133">Transmembrane helix</keyword>
<keyword evidence="1" id="KW-0472">Membrane</keyword>
<protein>
    <submittedName>
        <fullName evidence="2">Uncharacterized protein</fullName>
    </submittedName>
</protein>
<feature type="transmembrane region" description="Helical" evidence="1">
    <location>
        <begin position="171"/>
        <end position="193"/>
    </location>
</feature>
<dbReference type="AlphaFoldDB" id="A0A7S3CIH5"/>
<sequence length="195" mass="20193">MVIGIIGVLGVGLGRVGLLAAVLLLELVDLVEERLTELAHHVPRLRCLLLSLFLQGTLLGTFVDRLPALVGVVGCLVRRQFGLGGCVLGHLVPSSLLRSLLYRLGGVRQLFGQFGLLSLLLGCLGAPLQILPAGVQGLHGILLELVGVDGGLIGLAVGVGAANDGVLVRELVVYLLTLADQLSTGVVVGRLLAVL</sequence>
<evidence type="ECO:0000313" key="2">
    <source>
        <dbReference type="EMBL" id="CAE0228891.1"/>
    </source>
</evidence>
<organism evidence="2">
    <name type="scientific">Strombidium rassoulzadegani</name>
    <dbReference type="NCBI Taxonomy" id="1082188"/>
    <lineage>
        <taxon>Eukaryota</taxon>
        <taxon>Sar</taxon>
        <taxon>Alveolata</taxon>
        <taxon>Ciliophora</taxon>
        <taxon>Intramacronucleata</taxon>
        <taxon>Spirotrichea</taxon>
        <taxon>Oligotrichia</taxon>
        <taxon>Strombidiidae</taxon>
        <taxon>Strombidium</taxon>
    </lineage>
</organism>
<name>A0A7S3CIH5_9SPIT</name>
<reference evidence="2" key="1">
    <citation type="submission" date="2021-01" db="EMBL/GenBank/DDBJ databases">
        <authorList>
            <person name="Corre E."/>
            <person name="Pelletier E."/>
            <person name="Niang G."/>
            <person name="Scheremetjew M."/>
            <person name="Finn R."/>
            <person name="Kale V."/>
            <person name="Holt S."/>
            <person name="Cochrane G."/>
            <person name="Meng A."/>
            <person name="Brown T."/>
            <person name="Cohen L."/>
        </authorList>
    </citation>
    <scope>NUCLEOTIDE SEQUENCE</scope>
    <source>
        <strain evidence="2">Ras09</strain>
    </source>
</reference>
<gene>
    <name evidence="2" type="ORF">SRAS04492_LOCUS675</name>
</gene>
<keyword evidence="1" id="KW-0812">Transmembrane</keyword>
<accession>A0A7S3CIH5</accession>